<evidence type="ECO:0000313" key="2">
    <source>
        <dbReference type="Proteomes" id="UP000324222"/>
    </source>
</evidence>
<dbReference type="EMBL" id="VSRR010004026">
    <property type="protein sequence ID" value="MPC38270.1"/>
    <property type="molecule type" value="Genomic_DNA"/>
</dbReference>
<proteinExistence type="predicted"/>
<dbReference type="Proteomes" id="UP000324222">
    <property type="component" value="Unassembled WGS sequence"/>
</dbReference>
<evidence type="ECO:0000313" key="1">
    <source>
        <dbReference type="EMBL" id="MPC38270.1"/>
    </source>
</evidence>
<dbReference type="AlphaFoldDB" id="A0A5B7ETP1"/>
<name>A0A5B7ETP1_PORTR</name>
<protein>
    <submittedName>
        <fullName evidence="1">Uncharacterized protein</fullName>
    </submittedName>
</protein>
<sequence length="59" mass="6380">MAQDHFSPAANATPSCGNTCNTRAERSSLFKQIGPITRMSSQSSTCTSLFHHRHGETNA</sequence>
<keyword evidence="2" id="KW-1185">Reference proteome</keyword>
<accession>A0A5B7ETP1</accession>
<organism evidence="1 2">
    <name type="scientific">Portunus trituberculatus</name>
    <name type="common">Swimming crab</name>
    <name type="synonym">Neptunus trituberculatus</name>
    <dbReference type="NCBI Taxonomy" id="210409"/>
    <lineage>
        <taxon>Eukaryota</taxon>
        <taxon>Metazoa</taxon>
        <taxon>Ecdysozoa</taxon>
        <taxon>Arthropoda</taxon>
        <taxon>Crustacea</taxon>
        <taxon>Multicrustacea</taxon>
        <taxon>Malacostraca</taxon>
        <taxon>Eumalacostraca</taxon>
        <taxon>Eucarida</taxon>
        <taxon>Decapoda</taxon>
        <taxon>Pleocyemata</taxon>
        <taxon>Brachyura</taxon>
        <taxon>Eubrachyura</taxon>
        <taxon>Portunoidea</taxon>
        <taxon>Portunidae</taxon>
        <taxon>Portuninae</taxon>
        <taxon>Portunus</taxon>
    </lineage>
</organism>
<comment type="caution">
    <text evidence="1">The sequence shown here is derived from an EMBL/GenBank/DDBJ whole genome shotgun (WGS) entry which is preliminary data.</text>
</comment>
<gene>
    <name evidence="1" type="ORF">E2C01_031776</name>
</gene>
<reference evidence="1 2" key="1">
    <citation type="submission" date="2019-05" db="EMBL/GenBank/DDBJ databases">
        <title>Another draft genome of Portunus trituberculatus and its Hox gene families provides insights of decapod evolution.</title>
        <authorList>
            <person name="Jeong J.-H."/>
            <person name="Song I."/>
            <person name="Kim S."/>
            <person name="Choi T."/>
            <person name="Kim D."/>
            <person name="Ryu S."/>
            <person name="Kim W."/>
        </authorList>
    </citation>
    <scope>NUCLEOTIDE SEQUENCE [LARGE SCALE GENOMIC DNA]</scope>
    <source>
        <tissue evidence="1">Muscle</tissue>
    </source>
</reference>